<organism evidence="1 2">
    <name type="scientific">Pseudomonas petroselini</name>
    <dbReference type="NCBI Taxonomy" id="2899822"/>
    <lineage>
        <taxon>Bacteria</taxon>
        <taxon>Pseudomonadati</taxon>
        <taxon>Pseudomonadota</taxon>
        <taxon>Gammaproteobacteria</taxon>
        <taxon>Pseudomonadales</taxon>
        <taxon>Pseudomonadaceae</taxon>
        <taxon>Pseudomonas</taxon>
    </lineage>
</organism>
<gene>
    <name evidence="1" type="ORF">LRQ20_03000</name>
</gene>
<dbReference type="RefSeq" id="WP_231807679.1">
    <property type="nucleotide sequence ID" value="NZ_JAJOZG010000151.1"/>
</dbReference>
<keyword evidence="2" id="KW-1185">Reference proteome</keyword>
<dbReference type="EMBL" id="JAJOZI010000011">
    <property type="protein sequence ID" value="MCD7037313.1"/>
    <property type="molecule type" value="Genomic_DNA"/>
</dbReference>
<accession>A0ABS8QPI4</accession>
<protein>
    <submittedName>
        <fullName evidence="1">Uncharacterized protein</fullName>
    </submittedName>
</protein>
<evidence type="ECO:0000313" key="2">
    <source>
        <dbReference type="Proteomes" id="UP001154922"/>
    </source>
</evidence>
<comment type="caution">
    <text evidence="1">The sequence shown here is derived from an EMBL/GenBank/DDBJ whole genome shotgun (WGS) entry which is preliminary data.</text>
</comment>
<evidence type="ECO:0000313" key="1">
    <source>
        <dbReference type="EMBL" id="MCD7037313.1"/>
    </source>
</evidence>
<sequence length="53" mass="5909">MRLRKALEERYDNLPTDALLVKVLSIQEQATLDLNTSSQEQHQEASAALAVAQ</sequence>
<dbReference type="Proteomes" id="UP001154922">
    <property type="component" value="Unassembled WGS sequence"/>
</dbReference>
<proteinExistence type="predicted"/>
<name>A0ABS8QPI4_9PSED</name>
<reference evidence="1 2" key="1">
    <citation type="journal article" date="2022" name="Int. J. Syst. Evol. Microbiol.">
        <title>Pseudomonas petroselini sp. nov., a pathogen causing bacterial rot of parsley in Japan.</title>
        <authorList>
            <person name="Sawada H."/>
            <person name="Fujikawa T."/>
            <person name="Osada S."/>
            <person name="Satou M."/>
        </authorList>
    </citation>
    <scope>NUCLEOTIDE SEQUENCE [LARGE SCALE GENOMIC DNA]</scope>
    <source>
        <strain evidence="1 2">MAFF 311096</strain>
    </source>
</reference>
<reference evidence="1 2" key="2">
    <citation type="journal article" date="2023" name="Plant Pathol.">
        <title>Dismantling and reorganizing Pseudomonas marginalis sensu#lato.</title>
        <authorList>
            <person name="Sawada H."/>
            <person name="Fujikawa T."/>
            <person name="Satou M."/>
        </authorList>
    </citation>
    <scope>NUCLEOTIDE SEQUENCE [LARGE SCALE GENOMIC DNA]</scope>
    <source>
        <strain evidence="1 2">MAFF 311096</strain>
    </source>
</reference>